<evidence type="ECO:0000313" key="2">
    <source>
        <dbReference type="Proteomes" id="UP000294200"/>
    </source>
</evidence>
<protein>
    <submittedName>
        <fullName evidence="1">Uncharacterized protein</fullName>
    </submittedName>
</protein>
<organism evidence="1 2">
    <name type="scientific">Paraburkholderia steynii</name>
    <dbReference type="NCBI Taxonomy" id="1245441"/>
    <lineage>
        <taxon>Bacteria</taxon>
        <taxon>Pseudomonadati</taxon>
        <taxon>Pseudomonadota</taxon>
        <taxon>Betaproteobacteria</taxon>
        <taxon>Burkholderiales</taxon>
        <taxon>Burkholderiaceae</taxon>
        <taxon>Paraburkholderia</taxon>
    </lineage>
</organism>
<dbReference type="AlphaFoldDB" id="A0A4R0X0P8"/>
<dbReference type="Proteomes" id="UP000294200">
    <property type="component" value="Unassembled WGS sequence"/>
</dbReference>
<comment type="caution">
    <text evidence="1">The sequence shown here is derived from an EMBL/GenBank/DDBJ whole genome shotgun (WGS) entry which is preliminary data.</text>
</comment>
<dbReference type="EMBL" id="MWML01000376">
    <property type="protein sequence ID" value="TCG03573.1"/>
    <property type="molecule type" value="Genomic_DNA"/>
</dbReference>
<gene>
    <name evidence="1" type="ORF">BZM27_47340</name>
</gene>
<reference evidence="1 2" key="1">
    <citation type="submission" date="2017-02" db="EMBL/GenBank/DDBJ databases">
        <title>Paraburkholderia sophoroidis sp. nov. and Paraburkholderia steynii sp. nov. rhizobial symbionts of the fynbos legume Hypocalyptus sophoroides.</title>
        <authorList>
            <person name="Steenkamp E.T."/>
            <person name="Beukes C.W."/>
            <person name="Van Zyl E."/>
            <person name="Avontuur J."/>
            <person name="Chan W.Y."/>
            <person name="Hassen A."/>
            <person name="Palmer M."/>
            <person name="Mthombeni L."/>
            <person name="Phalane F."/>
            <person name="Sereme K."/>
            <person name="Venter S.N."/>
        </authorList>
    </citation>
    <scope>NUCLEOTIDE SEQUENCE [LARGE SCALE GENOMIC DNA]</scope>
    <source>
        <strain evidence="1 2">HC1.1ba</strain>
    </source>
</reference>
<evidence type="ECO:0000313" key="1">
    <source>
        <dbReference type="EMBL" id="TCG03573.1"/>
    </source>
</evidence>
<sequence>MRNPAFNASCISVSIPLFRRNDTPLETYVEPLRAACASVAERLAPAPRSAGCGRRTRHRTFLSKPGHAARFQRVRSARQLFLEKVHTHANLRGR</sequence>
<proteinExistence type="predicted"/>
<keyword evidence="2" id="KW-1185">Reference proteome</keyword>
<accession>A0A4R0X0P8</accession>
<name>A0A4R0X0P8_9BURK</name>